<comment type="caution">
    <text evidence="1">The sequence shown here is derived from an EMBL/GenBank/DDBJ whole genome shotgun (WGS) entry which is preliminary data.</text>
</comment>
<protein>
    <recommendedName>
        <fullName evidence="2">Phage virion morphogenesis family protein</fullName>
    </recommendedName>
</protein>
<organism evidence="1">
    <name type="scientific">Thermodesulfovibrio aggregans</name>
    <dbReference type="NCBI Taxonomy" id="86166"/>
    <lineage>
        <taxon>Bacteria</taxon>
        <taxon>Pseudomonadati</taxon>
        <taxon>Nitrospirota</taxon>
        <taxon>Thermodesulfovibrionia</taxon>
        <taxon>Thermodesulfovibrionales</taxon>
        <taxon>Thermodesulfovibrionaceae</taxon>
        <taxon>Thermodesulfovibrio</taxon>
    </lineage>
</organism>
<dbReference type="AlphaFoldDB" id="A0A7C4EQP5"/>
<dbReference type="Pfam" id="PF05069">
    <property type="entry name" value="Phage_tail_S"/>
    <property type="match status" value="1"/>
</dbReference>
<proteinExistence type="predicted"/>
<sequence>MIQCKIDLTEFAKIKDLPKQIFTRHFFEELGQYMVSSTQRKIRSGISPQNAPLTQSYKKSGLTLRDTGRLLSSISHKAEETKVTVGTNVIYGRIQQLGGTIKPKKAKKLWIPAGWNARKLLRQYGGSPSAAIKSMKQAGYRIWKSRSGNAILFADRKGIPQVLYILKDEVTIPSRKYLYVDVTDINVIKDKVQKWLRKK</sequence>
<reference evidence="1" key="1">
    <citation type="journal article" date="2020" name="mSystems">
        <title>Genome- and Community-Level Interaction Insights into Carbon Utilization and Element Cycling Functions of Hydrothermarchaeota in Hydrothermal Sediment.</title>
        <authorList>
            <person name="Zhou Z."/>
            <person name="Liu Y."/>
            <person name="Xu W."/>
            <person name="Pan J."/>
            <person name="Luo Z.H."/>
            <person name="Li M."/>
        </authorList>
    </citation>
    <scope>NUCLEOTIDE SEQUENCE [LARGE SCALE GENOMIC DNA]</scope>
    <source>
        <strain evidence="1">SpSt-788</strain>
    </source>
</reference>
<evidence type="ECO:0008006" key="2">
    <source>
        <dbReference type="Google" id="ProtNLM"/>
    </source>
</evidence>
<gene>
    <name evidence="1" type="ORF">ENV75_06270</name>
</gene>
<name>A0A7C4EQP5_9BACT</name>
<dbReference type="InterPro" id="IPR006522">
    <property type="entry name" value="Phage_virion_morphogenesis"/>
</dbReference>
<dbReference type="EMBL" id="DTHO01000067">
    <property type="protein sequence ID" value="HGH00032.1"/>
    <property type="molecule type" value="Genomic_DNA"/>
</dbReference>
<accession>A0A7C4EQP5</accession>
<evidence type="ECO:0000313" key="1">
    <source>
        <dbReference type="EMBL" id="HGH00032.1"/>
    </source>
</evidence>